<protein>
    <recommendedName>
        <fullName evidence="1">ADP-ribosyl cyclase/cyclic ADP-ribose hydrolase</fullName>
        <ecNumber evidence="1">3.2.2.6</ecNumber>
    </recommendedName>
</protein>
<dbReference type="InterPro" id="IPR042197">
    <property type="entry name" value="Apaf_helical"/>
</dbReference>
<dbReference type="InterPro" id="IPR002182">
    <property type="entry name" value="NB-ARC"/>
</dbReference>
<name>A0A9W3DAU8_RAPSA</name>
<keyword evidence="9" id="KW-1185">Reference proteome</keyword>
<dbReference type="InterPro" id="IPR044974">
    <property type="entry name" value="Disease_R_plants"/>
</dbReference>
<sequence length="918" mass="103865">MADSSSPLSLQPCHWRHHVFPSFSGQDVRRTFLSHLLKEFRRKGIRTFIDNDIRRSQMIGPELVQAIRESRFAVVVLSKRYASSRWCLDELVEIKESSKTVMPVFYKVNPSHVRNLNGEFGTAFEEACQGKPEDVKQRWRDALVYVADIAGESSQNWDSEADMVEKIAMSISNELNSAASGGDSDNLVGISAHMREMDSLLCLESNEVKMVGIWGPAGIGKTTVARALFNQLSKNFQHSIFVENVRGCYIRTGLDRDGFKLRLQEQFLSEVIDHRHMKIHELGLVKERLQDLKVLVVLDDVDKLEQLDDALAKHSQWFGPGSRIIVTTEDKQLLRAHGINLIYEMGFPSRSEALQIFCQSAFGKSSAPDGYVELASEITNLAGYLPLALKVLGSSLRGMNKDEQKSALPRLRTSLSEDIRNVLRVGYDGLHDRDKSLFLHIACLFSGENVEYVKLLLASSGLDVNFGLQVLTNRSLIYMLRCNRTIMMHSLLQHLGREVVCAQSVDEPGKRHFLVDASEIYDVLVDNTGTGAVLGISLDLSKITEWFLNETSFGGMHNLMFLKLYKSSLSKDQTELHLPRGLDYLPRKLRLLHWDAYPTTSLPQSFRPEFLVVLNLRESKLEKLWEGEQPLRSLTHMDLSMSKNLKEIPDLSKAVNMEELCLSHCSCLVMLSPSVKNLNKLVVLEMECCSKLESIPTNINLESLSILNLDKCSRLTTFPDVSSNIGFLSMSETAIEQVPETIMSWPNLAALDMSGCKNLKTFPCLPDSIEWLNFSRTEIEEVPSRVVENLYRLSKLLMNSCMKLRSISSCISRLENIETLDFLGCKNVVNFPVEIFESSRFCHNLVMEMGGIQTPGLPGPFYFRDGYIETIPDCITRHCKLPFLNSSRPVSSNIESNFIWFDQLTKGEEWHGDDDDDE</sequence>
<keyword evidence="6" id="KW-0520">NAD</keyword>
<dbReference type="GO" id="GO:0043531">
    <property type="term" value="F:ADP binding"/>
    <property type="evidence" value="ECO:0007669"/>
    <property type="project" value="InterPro"/>
</dbReference>
<dbReference type="FunFam" id="3.80.10.10:FF:000386">
    <property type="entry name" value="Disease resistance protein RPS4"/>
    <property type="match status" value="1"/>
</dbReference>
<dbReference type="SUPFAM" id="SSF52058">
    <property type="entry name" value="L domain-like"/>
    <property type="match status" value="1"/>
</dbReference>
<dbReference type="PANTHER" id="PTHR11017">
    <property type="entry name" value="LEUCINE-RICH REPEAT-CONTAINING PROTEIN"/>
    <property type="match status" value="1"/>
</dbReference>
<dbReference type="RefSeq" id="XP_056860869.1">
    <property type="nucleotide sequence ID" value="XM_057004889.1"/>
</dbReference>
<dbReference type="EC" id="3.2.2.6" evidence="1"/>
<keyword evidence="5" id="KW-0611">Plant defense</keyword>
<evidence type="ECO:0000256" key="1">
    <source>
        <dbReference type="ARBA" id="ARBA00011982"/>
    </source>
</evidence>
<dbReference type="Gene3D" id="1.10.8.430">
    <property type="entry name" value="Helical domain of apoptotic protease-activating factors"/>
    <property type="match status" value="1"/>
</dbReference>
<dbReference type="PROSITE" id="PS50104">
    <property type="entry name" value="TIR"/>
    <property type="match status" value="1"/>
</dbReference>
<dbReference type="KEGG" id="rsz:130509174"/>
<dbReference type="GO" id="GO:0006952">
    <property type="term" value="P:defense response"/>
    <property type="evidence" value="ECO:0007669"/>
    <property type="project" value="UniProtKB-KW"/>
</dbReference>
<proteinExistence type="predicted"/>
<dbReference type="SUPFAM" id="SSF46785">
    <property type="entry name" value="Winged helix' DNA-binding domain"/>
    <property type="match status" value="1"/>
</dbReference>
<dbReference type="Gene3D" id="3.80.10.10">
    <property type="entry name" value="Ribonuclease Inhibitor"/>
    <property type="match status" value="2"/>
</dbReference>
<dbReference type="GeneID" id="130509174"/>
<dbReference type="AlphaFoldDB" id="A0A9W3DAU8"/>
<organism evidence="9 10">
    <name type="scientific">Raphanus sativus</name>
    <name type="common">Radish</name>
    <name type="synonym">Raphanus raphanistrum var. sativus</name>
    <dbReference type="NCBI Taxonomy" id="3726"/>
    <lineage>
        <taxon>Eukaryota</taxon>
        <taxon>Viridiplantae</taxon>
        <taxon>Streptophyta</taxon>
        <taxon>Embryophyta</taxon>
        <taxon>Tracheophyta</taxon>
        <taxon>Spermatophyta</taxon>
        <taxon>Magnoliopsida</taxon>
        <taxon>eudicotyledons</taxon>
        <taxon>Gunneridae</taxon>
        <taxon>Pentapetalae</taxon>
        <taxon>rosids</taxon>
        <taxon>malvids</taxon>
        <taxon>Brassicales</taxon>
        <taxon>Brassicaceae</taxon>
        <taxon>Brassiceae</taxon>
        <taxon>Raphanus</taxon>
    </lineage>
</organism>
<dbReference type="Gene3D" id="3.40.50.10140">
    <property type="entry name" value="Toll/interleukin-1 receptor homology (TIR) domain"/>
    <property type="match status" value="1"/>
</dbReference>
<dbReference type="Gene3D" id="3.40.50.300">
    <property type="entry name" value="P-loop containing nucleotide triphosphate hydrolases"/>
    <property type="match status" value="1"/>
</dbReference>
<evidence type="ECO:0000256" key="3">
    <source>
        <dbReference type="ARBA" id="ARBA00022737"/>
    </source>
</evidence>
<dbReference type="InterPro" id="IPR003593">
    <property type="entry name" value="AAA+_ATPase"/>
</dbReference>
<evidence type="ECO:0000259" key="8">
    <source>
        <dbReference type="PROSITE" id="PS50104"/>
    </source>
</evidence>
<dbReference type="InterPro" id="IPR011713">
    <property type="entry name" value="Leu-rich_rpt_3"/>
</dbReference>
<dbReference type="SMART" id="SM00255">
    <property type="entry name" value="TIR"/>
    <property type="match status" value="1"/>
</dbReference>
<dbReference type="InterPro" id="IPR035897">
    <property type="entry name" value="Toll_tir_struct_dom_sf"/>
</dbReference>
<dbReference type="FunFam" id="3.40.50.10140:FF:000007">
    <property type="entry name" value="Disease resistance protein (TIR-NBS-LRR class)"/>
    <property type="match status" value="1"/>
</dbReference>
<evidence type="ECO:0000313" key="9">
    <source>
        <dbReference type="Proteomes" id="UP000504610"/>
    </source>
</evidence>
<dbReference type="GO" id="GO:0007165">
    <property type="term" value="P:signal transduction"/>
    <property type="evidence" value="ECO:0007669"/>
    <property type="project" value="InterPro"/>
</dbReference>
<dbReference type="InterPro" id="IPR000157">
    <property type="entry name" value="TIR_dom"/>
</dbReference>
<dbReference type="SUPFAM" id="SSF52540">
    <property type="entry name" value="P-loop containing nucleoside triphosphate hydrolases"/>
    <property type="match status" value="1"/>
</dbReference>
<dbReference type="Pfam" id="PF23282">
    <property type="entry name" value="WHD_ROQ1"/>
    <property type="match status" value="1"/>
</dbReference>
<evidence type="ECO:0000256" key="4">
    <source>
        <dbReference type="ARBA" id="ARBA00022801"/>
    </source>
</evidence>
<dbReference type="SUPFAM" id="SSF52200">
    <property type="entry name" value="Toll/Interleukin receptor TIR domain"/>
    <property type="match status" value="1"/>
</dbReference>
<dbReference type="InterPro" id="IPR036390">
    <property type="entry name" value="WH_DNA-bd_sf"/>
</dbReference>
<dbReference type="PANTHER" id="PTHR11017:SF275">
    <property type="entry name" value="DISEASE RESISTANCE PROTEIN (TIR-NBS-LRR CLASS) FAMILY"/>
    <property type="match status" value="1"/>
</dbReference>
<dbReference type="SMART" id="SM00382">
    <property type="entry name" value="AAA"/>
    <property type="match status" value="1"/>
</dbReference>
<evidence type="ECO:0000256" key="7">
    <source>
        <dbReference type="ARBA" id="ARBA00047304"/>
    </source>
</evidence>
<evidence type="ECO:0000256" key="5">
    <source>
        <dbReference type="ARBA" id="ARBA00022821"/>
    </source>
</evidence>
<evidence type="ECO:0000256" key="2">
    <source>
        <dbReference type="ARBA" id="ARBA00022614"/>
    </source>
</evidence>
<dbReference type="Pfam" id="PF01582">
    <property type="entry name" value="TIR"/>
    <property type="match status" value="1"/>
</dbReference>
<dbReference type="Proteomes" id="UP000504610">
    <property type="component" value="Chromosome 3"/>
</dbReference>
<evidence type="ECO:0000256" key="6">
    <source>
        <dbReference type="ARBA" id="ARBA00023027"/>
    </source>
</evidence>
<dbReference type="InterPro" id="IPR027417">
    <property type="entry name" value="P-loop_NTPase"/>
</dbReference>
<accession>A0A9W3DAU8</accession>
<feature type="domain" description="TIR" evidence="8">
    <location>
        <begin position="15"/>
        <end position="175"/>
    </location>
</feature>
<dbReference type="OrthoDB" id="1936883at2759"/>
<evidence type="ECO:0000313" key="10">
    <source>
        <dbReference type="RefSeq" id="XP_056860869.1"/>
    </source>
</evidence>
<comment type="catalytic activity">
    <reaction evidence="7">
        <text>NAD(+) + H2O = ADP-D-ribose + nicotinamide + H(+)</text>
        <dbReference type="Rhea" id="RHEA:16301"/>
        <dbReference type="ChEBI" id="CHEBI:15377"/>
        <dbReference type="ChEBI" id="CHEBI:15378"/>
        <dbReference type="ChEBI" id="CHEBI:17154"/>
        <dbReference type="ChEBI" id="CHEBI:57540"/>
        <dbReference type="ChEBI" id="CHEBI:57967"/>
        <dbReference type="EC" id="3.2.2.6"/>
    </reaction>
    <physiologicalReaction direction="left-to-right" evidence="7">
        <dbReference type="Rhea" id="RHEA:16302"/>
    </physiologicalReaction>
</comment>
<dbReference type="GO" id="GO:0061809">
    <property type="term" value="F:NAD+ nucleosidase activity, cyclic ADP-ribose generating"/>
    <property type="evidence" value="ECO:0007669"/>
    <property type="project" value="UniProtKB-EC"/>
</dbReference>
<reference evidence="10" key="2">
    <citation type="submission" date="2025-08" db="UniProtKB">
        <authorList>
            <consortium name="RefSeq"/>
        </authorList>
    </citation>
    <scope>IDENTIFICATION</scope>
    <source>
        <tissue evidence="10">Leaf</tissue>
    </source>
</reference>
<dbReference type="FunFam" id="3.40.50.300:FF:001002">
    <property type="entry name" value="Disease resistance protein (TIR-NBS-LRR class)"/>
    <property type="match status" value="1"/>
</dbReference>
<dbReference type="PRINTS" id="PR00364">
    <property type="entry name" value="DISEASERSIST"/>
</dbReference>
<keyword evidence="4" id="KW-0378">Hydrolase</keyword>
<dbReference type="InterPro" id="IPR058192">
    <property type="entry name" value="WHD_ROQ1-like"/>
</dbReference>
<dbReference type="FunFam" id="1.10.8.430:FF:000002">
    <property type="entry name" value="Disease resistance protein (TIR-NBS-LRR class)"/>
    <property type="match status" value="1"/>
</dbReference>
<reference evidence="9" key="1">
    <citation type="journal article" date="2019" name="Database">
        <title>The radish genome database (RadishGD): an integrated information resource for radish genomics.</title>
        <authorList>
            <person name="Yu H.J."/>
            <person name="Baek S."/>
            <person name="Lee Y.J."/>
            <person name="Cho A."/>
            <person name="Mun J.H."/>
        </authorList>
    </citation>
    <scope>NUCLEOTIDE SEQUENCE [LARGE SCALE GENOMIC DNA]</scope>
    <source>
        <strain evidence="9">cv. WK10039</strain>
    </source>
</reference>
<dbReference type="Pfam" id="PF07725">
    <property type="entry name" value="LRR_3"/>
    <property type="match status" value="1"/>
</dbReference>
<keyword evidence="2" id="KW-0433">Leucine-rich repeat</keyword>
<keyword evidence="3" id="KW-0677">Repeat</keyword>
<dbReference type="Pfam" id="PF00931">
    <property type="entry name" value="NB-ARC"/>
    <property type="match status" value="1"/>
</dbReference>
<dbReference type="InterPro" id="IPR032675">
    <property type="entry name" value="LRR_dom_sf"/>
</dbReference>
<gene>
    <name evidence="10" type="primary">LOC130509174</name>
</gene>